<reference evidence="1 2" key="1">
    <citation type="journal article" date="2018" name="Environ. Microbiol.">
        <title>Novel energy conservation strategies and behaviour of Pelotomaculum schinkii driving syntrophic propionate catabolism.</title>
        <authorList>
            <person name="Hidalgo-Ahumada C.A.P."/>
            <person name="Nobu M.K."/>
            <person name="Narihiro T."/>
            <person name="Tamaki H."/>
            <person name="Liu W.T."/>
            <person name="Kamagata Y."/>
            <person name="Stams A.J.M."/>
            <person name="Imachi H."/>
            <person name="Sousa D.Z."/>
        </authorList>
    </citation>
    <scope>NUCLEOTIDE SEQUENCE [LARGE SCALE GENOMIC DNA]</scope>
    <source>
        <strain evidence="1 2">HH</strain>
    </source>
</reference>
<evidence type="ECO:0008006" key="3">
    <source>
        <dbReference type="Google" id="ProtNLM"/>
    </source>
</evidence>
<dbReference type="Proteomes" id="UP000298324">
    <property type="component" value="Unassembled WGS sequence"/>
</dbReference>
<organism evidence="1 2">
    <name type="scientific">Pelotomaculum schinkii</name>
    <dbReference type="NCBI Taxonomy" id="78350"/>
    <lineage>
        <taxon>Bacteria</taxon>
        <taxon>Bacillati</taxon>
        <taxon>Bacillota</taxon>
        <taxon>Clostridia</taxon>
        <taxon>Eubacteriales</taxon>
        <taxon>Desulfotomaculaceae</taxon>
        <taxon>Pelotomaculum</taxon>
    </lineage>
</organism>
<name>A0A4Y7RBS6_9FIRM</name>
<dbReference type="AlphaFoldDB" id="A0A4Y7RBS6"/>
<protein>
    <recommendedName>
        <fullName evidence="3">YgiT-type zinc finger domain protein</fullName>
    </recommendedName>
</protein>
<dbReference type="RefSeq" id="WP_190258775.1">
    <property type="nucleotide sequence ID" value="NZ_QFGA01000002.1"/>
</dbReference>
<dbReference type="NCBIfam" id="TIGR03831">
    <property type="entry name" value="YgiT_finger"/>
    <property type="match status" value="1"/>
</dbReference>
<proteinExistence type="predicted"/>
<dbReference type="Gene3D" id="3.10.20.860">
    <property type="match status" value="1"/>
</dbReference>
<keyword evidence="2" id="KW-1185">Reference proteome</keyword>
<sequence>MLIHRCESCGSKNIKPVKIIFNYLGTVVKDVPVVQCQMCGEEMMTSIVMARVDQLVKEGITFYSNV</sequence>
<gene>
    <name evidence="1" type="ORF">Psch_03215</name>
</gene>
<evidence type="ECO:0000313" key="2">
    <source>
        <dbReference type="Proteomes" id="UP000298324"/>
    </source>
</evidence>
<accession>A0A4Y7RBS6</accession>
<evidence type="ECO:0000313" key="1">
    <source>
        <dbReference type="EMBL" id="TEB06171.1"/>
    </source>
</evidence>
<comment type="caution">
    <text evidence="1">The sequence shown here is derived from an EMBL/GenBank/DDBJ whole genome shotgun (WGS) entry which is preliminary data.</text>
</comment>
<dbReference type="EMBL" id="QFGA01000002">
    <property type="protein sequence ID" value="TEB06171.1"/>
    <property type="molecule type" value="Genomic_DNA"/>
</dbReference>
<dbReference type="InterPro" id="IPR022453">
    <property type="entry name" value="Znf_MqsA-type"/>
</dbReference>